<dbReference type="CDD" id="cd00118">
    <property type="entry name" value="LysM"/>
    <property type="match status" value="1"/>
</dbReference>
<reference evidence="5" key="1">
    <citation type="submission" date="2022-12" db="EMBL/GenBank/DDBJ databases">
        <title>Marinomonas 15G1-11 sp. nov, isolated from marine algae.</title>
        <authorList>
            <person name="Butt M."/>
            <person name="Choi D.G."/>
            <person name="Kim J.M."/>
            <person name="Lee J.K."/>
            <person name="Baek J.H."/>
            <person name="Jeon C.O."/>
        </authorList>
    </citation>
    <scope>NUCLEOTIDE SEQUENCE</scope>
    <source>
        <strain evidence="5">15G1-11</strain>
    </source>
</reference>
<dbReference type="InterPro" id="IPR002508">
    <property type="entry name" value="MurNAc-LAA_cat"/>
</dbReference>
<dbReference type="SUPFAM" id="SSF54106">
    <property type="entry name" value="LysM domain"/>
    <property type="match status" value="1"/>
</dbReference>
<dbReference type="Gene3D" id="3.40.630.40">
    <property type="entry name" value="Zn-dependent exopeptidases"/>
    <property type="match status" value="1"/>
</dbReference>
<sequence>MNVNFSFVTPYFFFVFIVGFLFGEKAFAVEVVDIRIAQQEGETRLVFELDKSTEHRLFSLSNPDRVVLDVTGSTFSSASQEALKKLPSGVLQRVRFAQRDSGVRFVLDLAKKVKSKSSTLSASGKFGPRILVELEYGADKAKEVSVPKNLAAISNSKRDVVVVIDAGHGGKDPGAIGKYKVREKDIVLSIAKELAKDLASIEGFKPVLTRSSDVYLPLRQRSQVARSSNADLLISIHADAFTKSSARGASVWALSLSGKTSEMGRWLAEQEKSAELVGGISLDDKDQLLAEVLLDMSMNSTIQFSLDIGTSVLSKMDNVVKLHKNTVQQAGFVVLKSPDIPSILIETGFVSNATEAKNLGSYAYRKKLAAAIAKGVESSFLKNPPDGTLLAWKQNRSRSKVYVVSKGDTLSEIAKKNSVSVSRLRSVNSLKDDVIWIGQKLRIPSS</sequence>
<dbReference type="SUPFAM" id="SSF53187">
    <property type="entry name" value="Zn-dependent exopeptidases"/>
    <property type="match status" value="1"/>
</dbReference>
<dbReference type="Gene3D" id="3.10.350.10">
    <property type="entry name" value="LysM domain"/>
    <property type="match status" value="1"/>
</dbReference>
<proteinExistence type="predicted"/>
<evidence type="ECO:0000313" key="6">
    <source>
        <dbReference type="Proteomes" id="UP001149719"/>
    </source>
</evidence>
<dbReference type="Pfam" id="PF01520">
    <property type="entry name" value="Amidase_3"/>
    <property type="match status" value="1"/>
</dbReference>
<dbReference type="EMBL" id="JAPUBN010000019">
    <property type="protein sequence ID" value="MCZ2723077.1"/>
    <property type="molecule type" value="Genomic_DNA"/>
</dbReference>
<dbReference type="RefSeq" id="WP_269127169.1">
    <property type="nucleotide sequence ID" value="NZ_JAPUBN010000019.1"/>
</dbReference>
<dbReference type="Pfam" id="PF11741">
    <property type="entry name" value="AMIN"/>
    <property type="match status" value="1"/>
</dbReference>
<organism evidence="5 6">
    <name type="scientific">Marinomonas phaeophyticola</name>
    <dbReference type="NCBI Taxonomy" id="3004091"/>
    <lineage>
        <taxon>Bacteria</taxon>
        <taxon>Pseudomonadati</taxon>
        <taxon>Pseudomonadota</taxon>
        <taxon>Gammaproteobacteria</taxon>
        <taxon>Oceanospirillales</taxon>
        <taxon>Oceanospirillaceae</taxon>
        <taxon>Marinomonas</taxon>
    </lineage>
</organism>
<dbReference type="InterPro" id="IPR018392">
    <property type="entry name" value="LysM"/>
</dbReference>
<protein>
    <recommendedName>
        <fullName evidence="2">N-acetylmuramoyl-L-alanine amidase</fullName>
        <ecNumber evidence="2">3.5.1.28</ecNumber>
    </recommendedName>
</protein>
<dbReference type="InterPro" id="IPR036779">
    <property type="entry name" value="LysM_dom_sf"/>
</dbReference>
<dbReference type="InterPro" id="IPR050695">
    <property type="entry name" value="N-acetylmuramoyl_amidase_3"/>
</dbReference>
<dbReference type="Gene3D" id="2.60.40.3500">
    <property type="match status" value="1"/>
</dbReference>
<dbReference type="SMART" id="SM00646">
    <property type="entry name" value="Ami_3"/>
    <property type="match status" value="1"/>
</dbReference>
<dbReference type="CDD" id="cd02696">
    <property type="entry name" value="MurNAc-LAA"/>
    <property type="match status" value="1"/>
</dbReference>
<dbReference type="PROSITE" id="PS51782">
    <property type="entry name" value="LYSM"/>
    <property type="match status" value="1"/>
</dbReference>
<evidence type="ECO:0000256" key="2">
    <source>
        <dbReference type="ARBA" id="ARBA00011901"/>
    </source>
</evidence>
<keyword evidence="3 5" id="KW-0378">Hydrolase</keyword>
<dbReference type="PANTHER" id="PTHR30404:SF0">
    <property type="entry name" value="N-ACETYLMURAMOYL-L-ALANINE AMIDASE AMIC"/>
    <property type="match status" value="1"/>
</dbReference>
<keyword evidence="6" id="KW-1185">Reference proteome</keyword>
<gene>
    <name evidence="5" type="ORF">O1D97_16005</name>
</gene>
<evidence type="ECO:0000313" key="5">
    <source>
        <dbReference type="EMBL" id="MCZ2723077.1"/>
    </source>
</evidence>
<dbReference type="EC" id="3.5.1.28" evidence="2"/>
<name>A0ABT4JYD4_9GAMM</name>
<feature type="domain" description="LysM" evidence="4">
    <location>
        <begin position="400"/>
        <end position="443"/>
    </location>
</feature>
<dbReference type="GO" id="GO:0008745">
    <property type="term" value="F:N-acetylmuramoyl-L-alanine amidase activity"/>
    <property type="evidence" value="ECO:0007669"/>
    <property type="project" value="UniProtKB-EC"/>
</dbReference>
<comment type="caution">
    <text evidence="5">The sequence shown here is derived from an EMBL/GenBank/DDBJ whole genome shotgun (WGS) entry which is preliminary data.</text>
</comment>
<dbReference type="PANTHER" id="PTHR30404">
    <property type="entry name" value="N-ACETYLMURAMOYL-L-ALANINE AMIDASE"/>
    <property type="match status" value="1"/>
</dbReference>
<dbReference type="InterPro" id="IPR021731">
    <property type="entry name" value="AMIN_dom"/>
</dbReference>
<evidence type="ECO:0000256" key="3">
    <source>
        <dbReference type="ARBA" id="ARBA00022801"/>
    </source>
</evidence>
<dbReference type="SMART" id="SM00257">
    <property type="entry name" value="LysM"/>
    <property type="match status" value="1"/>
</dbReference>
<dbReference type="Pfam" id="PF01476">
    <property type="entry name" value="LysM"/>
    <property type="match status" value="1"/>
</dbReference>
<accession>A0ABT4JYD4</accession>
<evidence type="ECO:0000256" key="1">
    <source>
        <dbReference type="ARBA" id="ARBA00001561"/>
    </source>
</evidence>
<dbReference type="Proteomes" id="UP001149719">
    <property type="component" value="Unassembled WGS sequence"/>
</dbReference>
<comment type="catalytic activity">
    <reaction evidence="1">
        <text>Hydrolyzes the link between N-acetylmuramoyl residues and L-amino acid residues in certain cell-wall glycopeptides.</text>
        <dbReference type="EC" id="3.5.1.28"/>
    </reaction>
</comment>
<evidence type="ECO:0000259" key="4">
    <source>
        <dbReference type="PROSITE" id="PS51782"/>
    </source>
</evidence>